<evidence type="ECO:0000256" key="1">
    <source>
        <dbReference type="SAM" id="MobiDB-lite"/>
    </source>
</evidence>
<organism evidence="2 3">
    <name type="scientific">Rangifer tarandus platyrhynchus</name>
    <name type="common">Svalbard reindeer</name>
    <dbReference type="NCBI Taxonomy" id="3082113"/>
    <lineage>
        <taxon>Eukaryota</taxon>
        <taxon>Metazoa</taxon>
        <taxon>Chordata</taxon>
        <taxon>Craniata</taxon>
        <taxon>Vertebrata</taxon>
        <taxon>Euteleostomi</taxon>
        <taxon>Mammalia</taxon>
        <taxon>Eutheria</taxon>
        <taxon>Laurasiatheria</taxon>
        <taxon>Artiodactyla</taxon>
        <taxon>Ruminantia</taxon>
        <taxon>Pecora</taxon>
        <taxon>Cervidae</taxon>
        <taxon>Odocoileinae</taxon>
        <taxon>Rangifer</taxon>
    </lineage>
</organism>
<name>A0ABN8YR81_RANTA</name>
<gene>
    <name evidence="2" type="ORF">MRATA1EN1_LOCUS12936</name>
</gene>
<evidence type="ECO:0000313" key="2">
    <source>
        <dbReference type="EMBL" id="CAI9163974.1"/>
    </source>
</evidence>
<feature type="compositionally biased region" description="Low complexity" evidence="1">
    <location>
        <begin position="59"/>
        <end position="73"/>
    </location>
</feature>
<feature type="region of interest" description="Disordered" evidence="1">
    <location>
        <begin position="1"/>
        <end position="87"/>
    </location>
</feature>
<accession>A0ABN8YR81</accession>
<reference evidence="2" key="1">
    <citation type="submission" date="2023-04" db="EMBL/GenBank/DDBJ databases">
        <authorList>
            <consortium name="ELIXIR-Norway"/>
        </authorList>
    </citation>
    <scope>NUCLEOTIDE SEQUENCE [LARGE SCALE GENOMIC DNA]</scope>
</reference>
<keyword evidence="3" id="KW-1185">Reference proteome</keyword>
<evidence type="ECO:0000313" key="3">
    <source>
        <dbReference type="Proteomes" id="UP001176941"/>
    </source>
</evidence>
<feature type="compositionally biased region" description="Polar residues" evidence="1">
    <location>
        <begin position="16"/>
        <end position="25"/>
    </location>
</feature>
<feature type="region of interest" description="Disordered" evidence="1">
    <location>
        <begin position="136"/>
        <end position="168"/>
    </location>
</feature>
<protein>
    <submittedName>
        <fullName evidence="2">Uncharacterized protein</fullName>
    </submittedName>
</protein>
<dbReference type="EMBL" id="OX459957">
    <property type="protein sequence ID" value="CAI9163974.1"/>
    <property type="molecule type" value="Genomic_DNA"/>
</dbReference>
<proteinExistence type="predicted"/>
<sequence>MGRDPPHGEGSPEPTPGSQPSSEGQQALPPLEPSLREPFSAAKPSQARGRRLGSGGTGRTLARTGAGSRLGLSRAGGGAAPGRASGKDAAVAPGYLCLQLTGGPAGQGGRAGPGERAGLWEGTHTRVLRGRARPLGSAGRWVLPPFRAGSPRDGSTGNQNRRRGRTSC</sequence>
<dbReference type="Proteomes" id="UP001176941">
    <property type="component" value="Chromosome 21"/>
</dbReference>